<feature type="transmembrane region" description="Helical" evidence="2">
    <location>
        <begin position="62"/>
        <end position="83"/>
    </location>
</feature>
<protein>
    <submittedName>
        <fullName evidence="3">Uncharacterized protein</fullName>
    </submittedName>
</protein>
<keyword evidence="4" id="KW-1185">Reference proteome</keyword>
<dbReference type="EMBL" id="AWQX01000385">
    <property type="protein sequence ID" value="EST19123.1"/>
    <property type="molecule type" value="Genomic_DNA"/>
</dbReference>
<feature type="transmembrane region" description="Helical" evidence="2">
    <location>
        <begin position="89"/>
        <end position="107"/>
    </location>
</feature>
<proteinExistence type="predicted"/>
<name>V6JHC5_STRRC</name>
<dbReference type="AlphaFoldDB" id="V6JHC5"/>
<evidence type="ECO:0000313" key="3">
    <source>
        <dbReference type="EMBL" id="EST19123.1"/>
    </source>
</evidence>
<evidence type="ECO:0000256" key="1">
    <source>
        <dbReference type="SAM" id="MobiDB-lite"/>
    </source>
</evidence>
<keyword evidence="2" id="KW-1133">Transmembrane helix</keyword>
<evidence type="ECO:0000256" key="2">
    <source>
        <dbReference type="SAM" id="Phobius"/>
    </source>
</evidence>
<keyword evidence="2" id="KW-0472">Membrane</keyword>
<dbReference type="HOGENOM" id="CLU_1495426_0_0_11"/>
<organism evidence="3 4">
    <name type="scientific">Streptomyces roseochromogenus subsp. oscitans DS 12.976</name>
    <dbReference type="NCBI Taxonomy" id="1352936"/>
    <lineage>
        <taxon>Bacteria</taxon>
        <taxon>Bacillati</taxon>
        <taxon>Actinomycetota</taxon>
        <taxon>Actinomycetes</taxon>
        <taxon>Kitasatosporales</taxon>
        <taxon>Streptomycetaceae</taxon>
        <taxon>Streptomyces</taxon>
    </lineage>
</organism>
<gene>
    <name evidence="3" type="ORF">M878_43435</name>
</gene>
<dbReference type="OrthoDB" id="9927973at2"/>
<evidence type="ECO:0000313" key="4">
    <source>
        <dbReference type="Proteomes" id="UP000017984"/>
    </source>
</evidence>
<dbReference type="RefSeq" id="WP_023553500.1">
    <property type="nucleotide sequence ID" value="NZ_CM002285.1"/>
</dbReference>
<comment type="caution">
    <text evidence="3">The sequence shown here is derived from an EMBL/GenBank/DDBJ whole genome shotgun (WGS) entry which is preliminary data.</text>
</comment>
<dbReference type="STRING" id="1352936.M878_43435"/>
<feature type="transmembrane region" description="Helical" evidence="2">
    <location>
        <begin position="145"/>
        <end position="170"/>
    </location>
</feature>
<feature type="region of interest" description="Disordered" evidence="1">
    <location>
        <begin position="1"/>
        <end position="57"/>
    </location>
</feature>
<reference evidence="3 4" key="1">
    <citation type="journal article" date="2014" name="Genome Announc.">
        <title>Draft Genome Sequence of Streptomyces roseochromogenes subsp. oscitans DS 12.976, Producer of the Aminocoumarin Antibiotic Clorobiocin.</title>
        <authorList>
            <person name="Ruckert C."/>
            <person name="Kalinowski J."/>
            <person name="Heide L."/>
            <person name="Apel A.K."/>
        </authorList>
    </citation>
    <scope>NUCLEOTIDE SEQUENCE [LARGE SCALE GENOMIC DNA]</scope>
    <source>
        <strain evidence="3 4">DS 12.976</strain>
    </source>
</reference>
<dbReference type="Proteomes" id="UP000017984">
    <property type="component" value="Chromosome"/>
</dbReference>
<sequence length="180" mass="18141">MRHQQERITGAIGPQGRHSPVMHGRVVPQGQAEERMPSAGATRVRRSHRDGGGGRAARRPGVGAIAVLLLGPLALGAGVDALVGREPGWGVAVGATAGALLAAVAAVRCRSLGLVAPLPVLAVAVVTAGAMLTSHGPLVTRLVRWAVAVFPAMAAAECAIAVVALAAAGLRFGMTRRGRA</sequence>
<dbReference type="PATRIC" id="fig|1352936.5.peg.8999"/>
<keyword evidence="2" id="KW-0812">Transmembrane</keyword>
<accession>V6JHC5</accession>
<feature type="transmembrane region" description="Helical" evidence="2">
    <location>
        <begin position="114"/>
        <end position="133"/>
    </location>
</feature>